<sequence length="67" mass="7759">MSPSYADNIDKLVEDNYFHWEFNMRMKLARKGLLPQIIKPEFDQVSDRSTAEWKTNDLKALGVIAGD</sequence>
<reference evidence="2" key="1">
    <citation type="submission" date="2017-03" db="EMBL/GenBank/DDBJ databases">
        <title>Phytopthora megakarya and P. palmivora, two closely related causual agents of cacao black pod achieved similar genome size and gene model numbers by different mechanisms.</title>
        <authorList>
            <person name="Ali S."/>
            <person name="Shao J."/>
            <person name="Larry D.J."/>
            <person name="Kronmiller B."/>
            <person name="Shen D."/>
            <person name="Strem M.D."/>
            <person name="Melnick R.L."/>
            <person name="Guiltinan M.J."/>
            <person name="Tyler B.M."/>
            <person name="Meinhardt L.W."/>
            <person name="Bailey B.A."/>
        </authorList>
    </citation>
    <scope>NUCLEOTIDE SEQUENCE [LARGE SCALE GENOMIC DNA]</scope>
    <source>
        <strain evidence="2">zdho120</strain>
    </source>
</reference>
<organism evidence="1 2">
    <name type="scientific">Phytophthora megakarya</name>
    <dbReference type="NCBI Taxonomy" id="4795"/>
    <lineage>
        <taxon>Eukaryota</taxon>
        <taxon>Sar</taxon>
        <taxon>Stramenopiles</taxon>
        <taxon>Oomycota</taxon>
        <taxon>Peronosporomycetes</taxon>
        <taxon>Peronosporales</taxon>
        <taxon>Peronosporaceae</taxon>
        <taxon>Phytophthora</taxon>
    </lineage>
</organism>
<evidence type="ECO:0000313" key="2">
    <source>
        <dbReference type="Proteomes" id="UP000198211"/>
    </source>
</evidence>
<gene>
    <name evidence="1" type="ORF">PHMEG_00039788</name>
</gene>
<name>A0A225UEV8_9STRA</name>
<keyword evidence="2" id="KW-1185">Reference proteome</keyword>
<dbReference type="AlphaFoldDB" id="A0A225UEV8"/>
<dbReference type="EMBL" id="NBNE01019920">
    <property type="protein sequence ID" value="OWY91572.1"/>
    <property type="molecule type" value="Genomic_DNA"/>
</dbReference>
<evidence type="ECO:0000313" key="1">
    <source>
        <dbReference type="EMBL" id="OWY91572.1"/>
    </source>
</evidence>
<accession>A0A225UEV8</accession>
<protein>
    <submittedName>
        <fullName evidence="1">Uncharacterized protein</fullName>
    </submittedName>
</protein>
<dbReference type="Proteomes" id="UP000198211">
    <property type="component" value="Unassembled WGS sequence"/>
</dbReference>
<proteinExistence type="predicted"/>
<comment type="caution">
    <text evidence="1">The sequence shown here is derived from an EMBL/GenBank/DDBJ whole genome shotgun (WGS) entry which is preliminary data.</text>
</comment>
<dbReference type="OrthoDB" id="89378at2759"/>
<feature type="non-terminal residue" evidence="1">
    <location>
        <position position="67"/>
    </location>
</feature>